<dbReference type="eggNOG" id="COG1413">
    <property type="taxonomic scope" value="Bacteria"/>
</dbReference>
<keyword evidence="3 6" id="KW-0413">Isomerase</keyword>
<dbReference type="InterPro" id="IPR029000">
    <property type="entry name" value="Cyclophilin-like_dom_sf"/>
</dbReference>
<dbReference type="eggNOG" id="COG0652">
    <property type="taxonomic scope" value="Bacteria"/>
</dbReference>
<dbReference type="STRING" id="984262.SGRA_2001"/>
<dbReference type="Gene3D" id="2.40.100.10">
    <property type="entry name" value="Cyclophilin-like"/>
    <property type="match status" value="1"/>
</dbReference>
<dbReference type="InterPro" id="IPR044666">
    <property type="entry name" value="Cyclophilin_A-like"/>
</dbReference>
<accession>H6L294</accession>
<dbReference type="SUPFAM" id="SSF50891">
    <property type="entry name" value="Cyclophilin-like"/>
    <property type="match status" value="1"/>
</dbReference>
<keyword evidence="4" id="KW-0732">Signal</keyword>
<evidence type="ECO:0000256" key="3">
    <source>
        <dbReference type="ARBA" id="ARBA00023235"/>
    </source>
</evidence>
<dbReference type="EMBL" id="CP002831">
    <property type="protein sequence ID" value="AFC24732.1"/>
    <property type="molecule type" value="Genomic_DNA"/>
</dbReference>
<keyword evidence="7" id="KW-1185">Reference proteome</keyword>
<dbReference type="InterPro" id="IPR016024">
    <property type="entry name" value="ARM-type_fold"/>
</dbReference>
<dbReference type="InterPro" id="IPR002130">
    <property type="entry name" value="Cyclophilin-type_PPIase_dom"/>
</dbReference>
<name>H6L294_SAPGL</name>
<dbReference type="PROSITE" id="PS51257">
    <property type="entry name" value="PROKAR_LIPOPROTEIN"/>
    <property type="match status" value="1"/>
</dbReference>
<keyword evidence="2" id="KW-0697">Rotamase</keyword>
<feature type="chain" id="PRO_5003603969" description="peptidylprolyl isomerase" evidence="4">
    <location>
        <begin position="23"/>
        <end position="680"/>
    </location>
</feature>
<dbReference type="PANTHER" id="PTHR45625:SF4">
    <property type="entry name" value="PEPTIDYLPROLYL ISOMERASE DOMAIN AND WD REPEAT-CONTAINING PROTEIN 1"/>
    <property type="match status" value="1"/>
</dbReference>
<dbReference type="PANTHER" id="PTHR45625">
    <property type="entry name" value="PEPTIDYL-PROLYL CIS-TRANS ISOMERASE-RELATED"/>
    <property type="match status" value="1"/>
</dbReference>
<dbReference type="SUPFAM" id="SSF48371">
    <property type="entry name" value="ARM repeat"/>
    <property type="match status" value="2"/>
</dbReference>
<evidence type="ECO:0000256" key="4">
    <source>
        <dbReference type="SAM" id="SignalP"/>
    </source>
</evidence>
<feature type="signal peptide" evidence="4">
    <location>
        <begin position="1"/>
        <end position="22"/>
    </location>
</feature>
<proteinExistence type="predicted"/>
<dbReference type="Proteomes" id="UP000007519">
    <property type="component" value="Chromosome"/>
</dbReference>
<dbReference type="AlphaFoldDB" id="H6L294"/>
<dbReference type="CDD" id="cd00317">
    <property type="entry name" value="cyclophilin"/>
    <property type="match status" value="1"/>
</dbReference>
<dbReference type="SMART" id="SM00567">
    <property type="entry name" value="EZ_HEAT"/>
    <property type="match status" value="3"/>
</dbReference>
<sequence length="680" mass="75010">MMKLYMPLLGLMLLVLASCGGAEELPKEELNLSLEDAVLQQIFDIRAKRNAEGKANTEALITYLAVDNLDHRYAAAMALASVQDSAAIDHLADALGDPTEELRMAAAFALGQTENAKAADYLAEAFQQDSSRAVLASILEAVGRSGDAKDLKDLCTSRPYALQDSLLLNGLALGLYRFALRGMVQPEGSSRMINDYLANSLMPKKARFIAANYLARVAGLDLSRYENLLINNVQEEKDPDMRMFLVLALAKAKTPAAFSALKTTFEEEEDYRVRANILRGLQYFPYDSSRNLAYGALRDTSRQVQLLAAQFFRQYGAEGDAFNYIKWADERSDSIDWAIRAELYGAALAKLPAYRRPSKQFISNKLAQMAKASQNPYEQQLLLQALGRYALNHRLLGQMAFPADSLQEVAPIVKSAVAEGLVSICGLPDFDLVHGVVGKERARSELHQLLRKLVQDGDPGALAVVATAISTPSLKLKEAFPDASFLKTAQSQLQLPRDLETHMLLQRAINYIEGSNSPERPYAKQKFPEIDWALIKALPEKPKVELTTSRGKIVIETYLKECPATVIQFIQLVKAGYYDGKAFHRVVPNFVAQTGCPRGDGWGSLNFNIVSEFSQRSYSQAGAVGMASAGKDTESAQFFITHSPAIHLDGKYTLFGQVIEGLEQLHQLELGDQIIRAKLL</sequence>
<evidence type="ECO:0000313" key="6">
    <source>
        <dbReference type="EMBL" id="AFC24732.1"/>
    </source>
</evidence>
<dbReference type="HOGENOM" id="CLU_416637_0_0_10"/>
<dbReference type="RefSeq" id="WP_015692354.1">
    <property type="nucleotide sequence ID" value="NC_016940.1"/>
</dbReference>
<dbReference type="Pfam" id="PF13646">
    <property type="entry name" value="HEAT_2"/>
    <property type="match status" value="1"/>
</dbReference>
<dbReference type="InterPro" id="IPR004155">
    <property type="entry name" value="PBS_lyase_HEAT"/>
</dbReference>
<protein>
    <recommendedName>
        <fullName evidence="1">peptidylprolyl isomerase</fullName>
        <ecNumber evidence="1">5.2.1.8</ecNumber>
    </recommendedName>
</protein>
<dbReference type="EC" id="5.2.1.8" evidence="1"/>
<dbReference type="PRINTS" id="PR00153">
    <property type="entry name" value="CSAPPISMRASE"/>
</dbReference>
<evidence type="ECO:0000313" key="7">
    <source>
        <dbReference type="Proteomes" id="UP000007519"/>
    </source>
</evidence>
<dbReference type="KEGG" id="sgn:SGRA_2001"/>
<dbReference type="PROSITE" id="PS50072">
    <property type="entry name" value="CSA_PPIASE_2"/>
    <property type="match status" value="1"/>
</dbReference>
<dbReference type="Gene3D" id="1.25.10.10">
    <property type="entry name" value="Leucine-rich Repeat Variant"/>
    <property type="match status" value="2"/>
</dbReference>
<evidence type="ECO:0000256" key="2">
    <source>
        <dbReference type="ARBA" id="ARBA00023110"/>
    </source>
</evidence>
<dbReference type="GO" id="GO:0003755">
    <property type="term" value="F:peptidyl-prolyl cis-trans isomerase activity"/>
    <property type="evidence" value="ECO:0007669"/>
    <property type="project" value="UniProtKB-KW"/>
</dbReference>
<gene>
    <name evidence="6" type="ordered locus">SGRA_2001</name>
</gene>
<organism evidence="6 7">
    <name type="scientific">Saprospira grandis (strain Lewin)</name>
    <dbReference type="NCBI Taxonomy" id="984262"/>
    <lineage>
        <taxon>Bacteria</taxon>
        <taxon>Pseudomonadati</taxon>
        <taxon>Bacteroidota</taxon>
        <taxon>Saprospiria</taxon>
        <taxon>Saprospirales</taxon>
        <taxon>Saprospiraceae</taxon>
        <taxon>Saprospira</taxon>
    </lineage>
</organism>
<evidence type="ECO:0000256" key="1">
    <source>
        <dbReference type="ARBA" id="ARBA00013194"/>
    </source>
</evidence>
<dbReference type="InterPro" id="IPR011989">
    <property type="entry name" value="ARM-like"/>
</dbReference>
<feature type="domain" description="PPIase cyclophilin-type" evidence="5">
    <location>
        <begin position="551"/>
        <end position="669"/>
    </location>
</feature>
<evidence type="ECO:0000259" key="5">
    <source>
        <dbReference type="PROSITE" id="PS50072"/>
    </source>
</evidence>
<reference evidence="6 7" key="1">
    <citation type="journal article" date="2012" name="Stand. Genomic Sci.">
        <title>Complete genome sequencing and analysis of Saprospira grandis str. Lewin, a predatory marine bacterium.</title>
        <authorList>
            <person name="Saw J.H."/>
            <person name="Yuryev A."/>
            <person name="Kanbe M."/>
            <person name="Hou S."/>
            <person name="Young A.G."/>
            <person name="Aizawa S."/>
            <person name="Alam M."/>
        </authorList>
    </citation>
    <scope>NUCLEOTIDE SEQUENCE [LARGE SCALE GENOMIC DNA]</scope>
    <source>
        <strain evidence="6 7">Lewin</strain>
    </source>
</reference>
<dbReference type="Pfam" id="PF00160">
    <property type="entry name" value="Pro_isomerase"/>
    <property type="match status" value="1"/>
</dbReference>